<feature type="transmembrane region" description="Helical" evidence="1">
    <location>
        <begin position="37"/>
        <end position="60"/>
    </location>
</feature>
<evidence type="ECO:0000313" key="2">
    <source>
        <dbReference type="EMBL" id="MBB2892085.1"/>
    </source>
</evidence>
<reference evidence="2 3" key="1">
    <citation type="submission" date="2020-08" db="EMBL/GenBank/DDBJ databases">
        <title>Sequencing the genomes of 1000 actinobacteria strains.</title>
        <authorList>
            <person name="Klenk H.-P."/>
        </authorList>
    </citation>
    <scope>NUCLEOTIDE SEQUENCE [LARGE SCALE GENOMIC DNA]</scope>
    <source>
        <strain evidence="2 3">DSM 105369</strain>
    </source>
</reference>
<evidence type="ECO:0000256" key="1">
    <source>
        <dbReference type="SAM" id="Phobius"/>
    </source>
</evidence>
<dbReference type="Proteomes" id="UP000559182">
    <property type="component" value="Unassembled WGS sequence"/>
</dbReference>
<dbReference type="AlphaFoldDB" id="A0A839NA45"/>
<dbReference type="EMBL" id="JACHVQ010000001">
    <property type="protein sequence ID" value="MBB2892085.1"/>
    <property type="molecule type" value="Genomic_DNA"/>
</dbReference>
<sequence length="287" mass="30620">MRSRRKVCRVVSDGVGMVVSTLVTCVGGALVHPVAGAAFFVVGLVTFGALLCGRGESLFVRLLARAREPRDYELAALRPVVAVLKELDLVSPPVQLLVRDGPAGVRVGAAGRRTVVISQGLLEAIASGRIRPDEAAALLAHAIGRIRLGQCRYDVALEFWMLPWRLLQAVGRGIGRVIGWFPLAAFAWRVRFITGAVALLQGFTDGQAAFGLIGAGVVALSYAVPWAEQQAALAGEDEADRFLAAAGLGDALCRFLERGRRSPRVLHRVHRLRSVPAPAVPDQTVLA</sequence>
<keyword evidence="2" id="KW-0378">Hydrolase</keyword>
<dbReference type="GO" id="GO:0006508">
    <property type="term" value="P:proteolysis"/>
    <property type="evidence" value="ECO:0007669"/>
    <property type="project" value="UniProtKB-KW"/>
</dbReference>
<name>A0A839NA45_9MICO</name>
<keyword evidence="1" id="KW-0812">Transmembrane</keyword>
<gene>
    <name evidence="2" type="ORF">FHU39_002069</name>
</gene>
<evidence type="ECO:0000313" key="3">
    <source>
        <dbReference type="Proteomes" id="UP000559182"/>
    </source>
</evidence>
<keyword evidence="1" id="KW-0472">Membrane</keyword>
<proteinExistence type="predicted"/>
<accession>A0A839NA45</accession>
<organism evidence="2 3">
    <name type="scientific">Flexivirga oryzae</name>
    <dbReference type="NCBI Taxonomy" id="1794944"/>
    <lineage>
        <taxon>Bacteria</taxon>
        <taxon>Bacillati</taxon>
        <taxon>Actinomycetota</taxon>
        <taxon>Actinomycetes</taxon>
        <taxon>Micrococcales</taxon>
        <taxon>Dermacoccaceae</taxon>
        <taxon>Flexivirga</taxon>
    </lineage>
</organism>
<dbReference type="GO" id="GO:0008233">
    <property type="term" value="F:peptidase activity"/>
    <property type="evidence" value="ECO:0007669"/>
    <property type="project" value="UniProtKB-KW"/>
</dbReference>
<keyword evidence="2" id="KW-0645">Protease</keyword>
<keyword evidence="3" id="KW-1185">Reference proteome</keyword>
<protein>
    <submittedName>
        <fullName evidence="2">Zn-dependent protease with chaperone function</fullName>
    </submittedName>
</protein>
<comment type="caution">
    <text evidence="2">The sequence shown here is derived from an EMBL/GenBank/DDBJ whole genome shotgun (WGS) entry which is preliminary data.</text>
</comment>
<keyword evidence="1" id="KW-1133">Transmembrane helix</keyword>
<dbReference type="RefSeq" id="WP_183320247.1">
    <property type="nucleotide sequence ID" value="NZ_JACHVQ010000001.1"/>
</dbReference>